<dbReference type="EMBL" id="CP097218">
    <property type="protein sequence ID" value="UQN30940.1"/>
    <property type="molecule type" value="Genomic_DNA"/>
</dbReference>
<reference evidence="6" key="1">
    <citation type="submission" date="2022-05" db="EMBL/GenBank/DDBJ databases">
        <title>Genomic analysis of Brachybacterium sp. CBA3104.</title>
        <authorList>
            <person name="Roh S.W."/>
            <person name="Kim Y.B."/>
            <person name="Kim Y."/>
        </authorList>
    </citation>
    <scope>NUCLEOTIDE SEQUENCE</scope>
    <source>
        <strain evidence="6">CBA3104</strain>
    </source>
</reference>
<evidence type="ECO:0000256" key="4">
    <source>
        <dbReference type="ARBA" id="ARBA00022729"/>
    </source>
</evidence>
<dbReference type="RefSeq" id="WP_249480336.1">
    <property type="nucleotide sequence ID" value="NZ_CP097218.1"/>
</dbReference>
<comment type="similarity">
    <text evidence="2">Belongs to the bacterial solute-binding protein 1 family.</text>
</comment>
<keyword evidence="7" id="KW-1185">Reference proteome</keyword>
<organism evidence="6 7">
    <name type="scientific">Brachybacterium kimchii</name>
    <dbReference type="NCBI Taxonomy" id="2942909"/>
    <lineage>
        <taxon>Bacteria</taxon>
        <taxon>Bacillati</taxon>
        <taxon>Actinomycetota</taxon>
        <taxon>Actinomycetes</taxon>
        <taxon>Micrococcales</taxon>
        <taxon>Dermabacteraceae</taxon>
        <taxon>Brachybacterium</taxon>
    </lineage>
</organism>
<dbReference type="Proteomes" id="UP001055868">
    <property type="component" value="Chromosome"/>
</dbReference>
<dbReference type="PANTHER" id="PTHR43649">
    <property type="entry name" value="ARABINOSE-BINDING PROTEIN-RELATED"/>
    <property type="match status" value="1"/>
</dbReference>
<feature type="region of interest" description="Disordered" evidence="5">
    <location>
        <begin position="55"/>
        <end position="76"/>
    </location>
</feature>
<dbReference type="Gene3D" id="3.40.190.10">
    <property type="entry name" value="Periplasmic binding protein-like II"/>
    <property type="match status" value="1"/>
</dbReference>
<keyword evidence="4" id="KW-0732">Signal</keyword>
<evidence type="ECO:0000313" key="6">
    <source>
        <dbReference type="EMBL" id="UQN30940.1"/>
    </source>
</evidence>
<evidence type="ECO:0000256" key="5">
    <source>
        <dbReference type="SAM" id="MobiDB-lite"/>
    </source>
</evidence>
<feature type="compositionally biased region" description="Polar residues" evidence="5">
    <location>
        <begin position="1"/>
        <end position="11"/>
    </location>
</feature>
<dbReference type="InterPro" id="IPR006059">
    <property type="entry name" value="SBP"/>
</dbReference>
<dbReference type="InterPro" id="IPR050490">
    <property type="entry name" value="Bact_solute-bd_prot1"/>
</dbReference>
<protein>
    <submittedName>
        <fullName evidence="6">ABC transporter substrate-binding protein</fullName>
    </submittedName>
</protein>
<comment type="subcellular location">
    <subcellularLocation>
        <location evidence="1">Cell envelope</location>
    </subcellularLocation>
</comment>
<gene>
    <name evidence="6" type="ORF">M4486_06495</name>
</gene>
<dbReference type="InterPro" id="IPR006311">
    <property type="entry name" value="TAT_signal"/>
</dbReference>
<evidence type="ECO:0000256" key="3">
    <source>
        <dbReference type="ARBA" id="ARBA00022448"/>
    </source>
</evidence>
<evidence type="ECO:0000256" key="1">
    <source>
        <dbReference type="ARBA" id="ARBA00004196"/>
    </source>
</evidence>
<dbReference type="PROSITE" id="PS51318">
    <property type="entry name" value="TAT"/>
    <property type="match status" value="1"/>
</dbReference>
<dbReference type="Pfam" id="PF13416">
    <property type="entry name" value="SBP_bac_8"/>
    <property type="match status" value="1"/>
</dbReference>
<feature type="region of interest" description="Disordered" evidence="5">
    <location>
        <begin position="1"/>
        <end position="30"/>
    </location>
</feature>
<sequence length="467" mass="48804">MPTRTLTQENPMNAMRRTSARTAHSISSRIASAPTRRTVLAGAAASASALALAACSSGSSGSGDGDDSGSDAVPSFDPDAKTTITFMHAMASGDQKTALEKIVSDFGKDHQNVTIELQDQPDYGTLQTKTKAQVGAGSAPTIAQAYGNWASEYADSKVIVPLDAYAKANEDFADFAEAVKKDMQLTDGKIWMWPFNKSVVVVYRNAEMVKEEPKTWDDFAKVSKDVSKDGVVALSIDPGSAKGPAGGTALYEILAESMGSTVFADDGTPQFSEDGCVKALEYLVDLKDAGALAIASGYPGQEALGAEKGAFDVSSVASFPFNEQAVGGKFEMGVSALPEGPSGAANQLAGTNIVLFADASDQERAAAWEFMQFITTPEQQASWAAATGYLPVSSASLEQDAMKKVVEERPWITDAVKQLDTARALPPVTSVTEASGLLSVALQDALQGKAKPADALADAQKKAEALG</sequence>
<dbReference type="CDD" id="cd14748">
    <property type="entry name" value="PBP2_UgpB"/>
    <property type="match status" value="1"/>
</dbReference>
<evidence type="ECO:0000256" key="2">
    <source>
        <dbReference type="ARBA" id="ARBA00008520"/>
    </source>
</evidence>
<dbReference type="PANTHER" id="PTHR43649:SF31">
    <property type="entry name" value="SN-GLYCEROL-3-PHOSPHATE-BINDING PERIPLASMIC PROTEIN UGPB"/>
    <property type="match status" value="1"/>
</dbReference>
<accession>A0ABY4NC11</accession>
<proteinExistence type="inferred from homology"/>
<keyword evidence="3" id="KW-0813">Transport</keyword>
<evidence type="ECO:0000313" key="7">
    <source>
        <dbReference type="Proteomes" id="UP001055868"/>
    </source>
</evidence>
<name>A0ABY4NC11_9MICO</name>
<dbReference type="SUPFAM" id="SSF53850">
    <property type="entry name" value="Periplasmic binding protein-like II"/>
    <property type="match status" value="1"/>
</dbReference>
<feature type="compositionally biased region" description="Polar residues" evidence="5">
    <location>
        <begin position="20"/>
        <end position="30"/>
    </location>
</feature>